<organism evidence="2 3">
    <name type="scientific">Mycena sanguinolenta</name>
    <dbReference type="NCBI Taxonomy" id="230812"/>
    <lineage>
        <taxon>Eukaryota</taxon>
        <taxon>Fungi</taxon>
        <taxon>Dikarya</taxon>
        <taxon>Basidiomycota</taxon>
        <taxon>Agaricomycotina</taxon>
        <taxon>Agaricomycetes</taxon>
        <taxon>Agaricomycetidae</taxon>
        <taxon>Agaricales</taxon>
        <taxon>Marasmiineae</taxon>
        <taxon>Mycenaceae</taxon>
        <taxon>Mycena</taxon>
    </lineage>
</organism>
<evidence type="ECO:0000313" key="3">
    <source>
        <dbReference type="Proteomes" id="UP000623467"/>
    </source>
</evidence>
<gene>
    <name evidence="2" type="ORF">MSAN_01642400</name>
</gene>
<name>A0A8H6XYS4_9AGAR</name>
<sequence>MAKFFGSLLASLATAAVVSAALTTGHYQIHDFQGRCVSYVATSTNNYVPVVTTPCVNGTQTQIWNVVSDSPFTPTYIILTTSGASSTITYASSTANGAAINAQHQQLQLNSQSPPEEDLIISQVDTTHWTLGDTRGGGSWTSWTARSNAQLAAPMTLEDVGSSSGPDAQQLFTFVGPL</sequence>
<dbReference type="EMBL" id="JACAZH010000014">
    <property type="protein sequence ID" value="KAF7350808.1"/>
    <property type="molecule type" value="Genomic_DNA"/>
</dbReference>
<protein>
    <recommendedName>
        <fullName evidence="4">Ricin B lectin domain-containing protein</fullName>
    </recommendedName>
</protein>
<keyword evidence="1" id="KW-0732">Signal</keyword>
<dbReference type="InterPro" id="IPR035992">
    <property type="entry name" value="Ricin_B-like_lectins"/>
</dbReference>
<comment type="caution">
    <text evidence="2">The sequence shown here is derived from an EMBL/GenBank/DDBJ whole genome shotgun (WGS) entry which is preliminary data.</text>
</comment>
<proteinExistence type="predicted"/>
<dbReference type="Proteomes" id="UP000623467">
    <property type="component" value="Unassembled WGS sequence"/>
</dbReference>
<dbReference type="Gene3D" id="2.80.10.50">
    <property type="match status" value="1"/>
</dbReference>
<feature type="signal peptide" evidence="1">
    <location>
        <begin position="1"/>
        <end position="20"/>
    </location>
</feature>
<keyword evidence="3" id="KW-1185">Reference proteome</keyword>
<evidence type="ECO:0000256" key="1">
    <source>
        <dbReference type="SAM" id="SignalP"/>
    </source>
</evidence>
<evidence type="ECO:0000313" key="2">
    <source>
        <dbReference type="EMBL" id="KAF7350808.1"/>
    </source>
</evidence>
<reference evidence="2" key="1">
    <citation type="submission" date="2020-05" db="EMBL/GenBank/DDBJ databases">
        <title>Mycena genomes resolve the evolution of fungal bioluminescence.</title>
        <authorList>
            <person name="Tsai I.J."/>
        </authorList>
    </citation>
    <scope>NUCLEOTIDE SEQUENCE</scope>
    <source>
        <strain evidence="2">160909Yilan</strain>
    </source>
</reference>
<dbReference type="OrthoDB" id="2951890at2759"/>
<accession>A0A8H6XYS4</accession>
<dbReference type="AlphaFoldDB" id="A0A8H6XYS4"/>
<feature type="chain" id="PRO_5034076723" description="Ricin B lectin domain-containing protein" evidence="1">
    <location>
        <begin position="21"/>
        <end position="178"/>
    </location>
</feature>
<evidence type="ECO:0008006" key="4">
    <source>
        <dbReference type="Google" id="ProtNLM"/>
    </source>
</evidence>
<dbReference type="SUPFAM" id="SSF50370">
    <property type="entry name" value="Ricin B-like lectins"/>
    <property type="match status" value="1"/>
</dbReference>